<evidence type="ECO:0000256" key="10">
    <source>
        <dbReference type="ARBA" id="ARBA00022840"/>
    </source>
</evidence>
<dbReference type="GO" id="GO:0006423">
    <property type="term" value="P:cysteinyl-tRNA aminoacylation"/>
    <property type="evidence" value="ECO:0007669"/>
    <property type="project" value="InterPro"/>
</dbReference>
<gene>
    <name evidence="15" type="ORF">LCGC14_1952360</name>
</gene>
<evidence type="ECO:0000256" key="3">
    <source>
        <dbReference type="ARBA" id="ARBA00005594"/>
    </source>
</evidence>
<dbReference type="Pfam" id="PF01406">
    <property type="entry name" value="tRNA-synt_1e"/>
    <property type="match status" value="1"/>
</dbReference>
<evidence type="ECO:0000256" key="5">
    <source>
        <dbReference type="ARBA" id="ARBA00022490"/>
    </source>
</evidence>
<name>A0A0F9G5E2_9ZZZZ</name>
<accession>A0A0F9G5E2</accession>
<dbReference type="SUPFAM" id="SSF52374">
    <property type="entry name" value="Nucleotidylyl transferase"/>
    <property type="match status" value="1"/>
</dbReference>
<dbReference type="AlphaFoldDB" id="A0A0F9G5E2"/>
<dbReference type="Gene3D" id="1.20.120.1910">
    <property type="entry name" value="Cysteine-tRNA ligase, C-terminal anti-codon recognition domain"/>
    <property type="match status" value="1"/>
</dbReference>
<keyword evidence="12" id="KW-0030">Aminoacyl-tRNA synthetase</keyword>
<proteinExistence type="inferred from homology"/>
<dbReference type="InterPro" id="IPR015273">
    <property type="entry name" value="Cys-tRNA-synt_Ia_DALR"/>
</dbReference>
<comment type="similarity">
    <text evidence="3">Belongs to the class-I aminoacyl-tRNA synthetase family.</text>
</comment>
<keyword evidence="11" id="KW-0648">Protein biosynthesis</keyword>
<feature type="non-terminal residue" evidence="15">
    <location>
        <position position="1"/>
    </location>
</feature>
<keyword evidence="7" id="KW-0479">Metal-binding</keyword>
<sequence>DMTALGVEEPTIEPKATEHIKEMVETIEQLIERDMAYVVDGDVYFSVEKFQEYGKLSKRTIEEMLSGARVDIDKRKKHPADFALWKKAKEGEPSWPSPWGDGRPGWHIECSTMSMKYLGMGFDIHGGGQDLIFPHHENEIAQAEGATGQKPFVKYWLHNGFLNVEEEKMAKSVGNVILINALEEQYKDHIADLRNDLRMLFISTHYHSPLNFSQKKLKEAAAANERIGNTLDKLRAFDTDDVDTTKIDENSNLIKLITKTKVDFEDAMEDDFNTPEALASIFNLVSNMNTTLDESPEPDEEEKKIFKAAYMTLKELVEILGFSYKGLKISVIDEVTVSDEQQTVIEKLTGNKTATRKELLDLREKARKEKDFETGDKIRGIFASEGLIIEDTPHGPKLKKKH</sequence>
<evidence type="ECO:0000256" key="13">
    <source>
        <dbReference type="ARBA" id="ARBA00031499"/>
    </source>
</evidence>
<dbReference type="InterPro" id="IPR024909">
    <property type="entry name" value="Cys-tRNA/MSH_ligase"/>
</dbReference>
<dbReference type="GO" id="GO:0004817">
    <property type="term" value="F:cysteine-tRNA ligase activity"/>
    <property type="evidence" value="ECO:0007669"/>
    <property type="project" value="UniProtKB-EC"/>
</dbReference>
<dbReference type="EC" id="6.1.1.16" evidence="4"/>
<dbReference type="InterPro" id="IPR015803">
    <property type="entry name" value="Cys-tRNA-ligase"/>
</dbReference>
<dbReference type="GO" id="GO:0005829">
    <property type="term" value="C:cytosol"/>
    <property type="evidence" value="ECO:0007669"/>
    <property type="project" value="TreeGrafter"/>
</dbReference>
<comment type="cofactor">
    <cofactor evidence="1">
        <name>Zn(2+)</name>
        <dbReference type="ChEBI" id="CHEBI:29105"/>
    </cofactor>
</comment>
<comment type="caution">
    <text evidence="15">The sequence shown here is derived from an EMBL/GenBank/DDBJ whole genome shotgun (WGS) entry which is preliminary data.</text>
</comment>
<protein>
    <recommendedName>
        <fullName evidence="4">cysteine--tRNA ligase</fullName>
        <ecNumber evidence="4">6.1.1.16</ecNumber>
    </recommendedName>
    <alternativeName>
        <fullName evidence="13">Cysteinyl-tRNA synthetase</fullName>
    </alternativeName>
</protein>
<keyword evidence="5" id="KW-0963">Cytoplasm</keyword>
<dbReference type="SUPFAM" id="SSF47323">
    <property type="entry name" value="Anticodon-binding domain of a subclass of class I aminoacyl-tRNA synthetases"/>
    <property type="match status" value="1"/>
</dbReference>
<organism evidence="15">
    <name type="scientific">marine sediment metagenome</name>
    <dbReference type="NCBI Taxonomy" id="412755"/>
    <lineage>
        <taxon>unclassified sequences</taxon>
        <taxon>metagenomes</taxon>
        <taxon>ecological metagenomes</taxon>
    </lineage>
</organism>
<dbReference type="InterPro" id="IPR032678">
    <property type="entry name" value="tRNA-synt_1_cat_dom"/>
</dbReference>
<dbReference type="InterPro" id="IPR014729">
    <property type="entry name" value="Rossmann-like_a/b/a_fold"/>
</dbReference>
<dbReference type="Pfam" id="PF09190">
    <property type="entry name" value="DALR_2"/>
    <property type="match status" value="1"/>
</dbReference>
<keyword evidence="8" id="KW-0547">Nucleotide-binding</keyword>
<dbReference type="InterPro" id="IPR009080">
    <property type="entry name" value="tRNAsynth_Ia_anticodon-bd"/>
</dbReference>
<reference evidence="15" key="1">
    <citation type="journal article" date="2015" name="Nature">
        <title>Complex archaea that bridge the gap between prokaryotes and eukaryotes.</title>
        <authorList>
            <person name="Spang A."/>
            <person name="Saw J.H."/>
            <person name="Jorgensen S.L."/>
            <person name="Zaremba-Niedzwiedzka K."/>
            <person name="Martijn J."/>
            <person name="Lind A.E."/>
            <person name="van Eijk R."/>
            <person name="Schleper C."/>
            <person name="Guy L."/>
            <person name="Ettema T.J."/>
        </authorList>
    </citation>
    <scope>NUCLEOTIDE SEQUENCE</scope>
</reference>
<keyword evidence="6" id="KW-0436">Ligase</keyword>
<comment type="subcellular location">
    <subcellularLocation>
        <location evidence="2">Cytoplasm</location>
    </subcellularLocation>
</comment>
<dbReference type="GO" id="GO:0005524">
    <property type="term" value="F:ATP binding"/>
    <property type="evidence" value="ECO:0007669"/>
    <property type="project" value="UniProtKB-KW"/>
</dbReference>
<evidence type="ECO:0000313" key="15">
    <source>
        <dbReference type="EMBL" id="KKL85676.1"/>
    </source>
</evidence>
<feature type="domain" description="Cysteinyl-tRNA synthetase class Ia DALR" evidence="14">
    <location>
        <begin position="263"/>
        <end position="328"/>
    </location>
</feature>
<evidence type="ECO:0000256" key="4">
    <source>
        <dbReference type="ARBA" id="ARBA00012832"/>
    </source>
</evidence>
<evidence type="ECO:0000256" key="12">
    <source>
        <dbReference type="ARBA" id="ARBA00023146"/>
    </source>
</evidence>
<dbReference type="PRINTS" id="PR00983">
    <property type="entry name" value="TRNASYNTHCYS"/>
</dbReference>
<dbReference type="PANTHER" id="PTHR10890:SF3">
    <property type="entry name" value="CYSTEINE--TRNA LIGASE, CYTOPLASMIC"/>
    <property type="match status" value="1"/>
</dbReference>
<evidence type="ECO:0000256" key="1">
    <source>
        <dbReference type="ARBA" id="ARBA00001947"/>
    </source>
</evidence>
<dbReference type="Gene3D" id="3.40.50.620">
    <property type="entry name" value="HUPs"/>
    <property type="match status" value="1"/>
</dbReference>
<dbReference type="PANTHER" id="PTHR10890">
    <property type="entry name" value="CYSTEINYL-TRNA SYNTHETASE"/>
    <property type="match status" value="1"/>
</dbReference>
<dbReference type="SMART" id="SM00840">
    <property type="entry name" value="DALR_2"/>
    <property type="match status" value="1"/>
</dbReference>
<evidence type="ECO:0000256" key="2">
    <source>
        <dbReference type="ARBA" id="ARBA00004496"/>
    </source>
</evidence>
<evidence type="ECO:0000256" key="9">
    <source>
        <dbReference type="ARBA" id="ARBA00022833"/>
    </source>
</evidence>
<evidence type="ECO:0000259" key="14">
    <source>
        <dbReference type="SMART" id="SM00840"/>
    </source>
</evidence>
<keyword evidence="10" id="KW-0067">ATP-binding</keyword>
<dbReference type="NCBIfam" id="TIGR00435">
    <property type="entry name" value="cysS"/>
    <property type="match status" value="1"/>
</dbReference>
<dbReference type="GO" id="GO:0046872">
    <property type="term" value="F:metal ion binding"/>
    <property type="evidence" value="ECO:0007669"/>
    <property type="project" value="UniProtKB-KW"/>
</dbReference>
<evidence type="ECO:0000256" key="8">
    <source>
        <dbReference type="ARBA" id="ARBA00022741"/>
    </source>
</evidence>
<evidence type="ECO:0000256" key="11">
    <source>
        <dbReference type="ARBA" id="ARBA00022917"/>
    </source>
</evidence>
<dbReference type="EMBL" id="LAZR01021340">
    <property type="protein sequence ID" value="KKL85676.1"/>
    <property type="molecule type" value="Genomic_DNA"/>
</dbReference>
<evidence type="ECO:0000256" key="6">
    <source>
        <dbReference type="ARBA" id="ARBA00022598"/>
    </source>
</evidence>
<evidence type="ECO:0000256" key="7">
    <source>
        <dbReference type="ARBA" id="ARBA00022723"/>
    </source>
</evidence>
<keyword evidence="9" id="KW-0862">Zinc</keyword>